<keyword evidence="3" id="KW-1185">Reference proteome</keyword>
<name>A0A494G9Y5_SOLLC</name>
<evidence type="ECO:0000313" key="3">
    <source>
        <dbReference type="Proteomes" id="UP000004994"/>
    </source>
</evidence>
<organism evidence="2">
    <name type="scientific">Solanum lycopersicum</name>
    <name type="common">Tomato</name>
    <name type="synonym">Lycopersicon esculentum</name>
    <dbReference type="NCBI Taxonomy" id="4081"/>
    <lineage>
        <taxon>Eukaryota</taxon>
        <taxon>Viridiplantae</taxon>
        <taxon>Streptophyta</taxon>
        <taxon>Embryophyta</taxon>
        <taxon>Tracheophyta</taxon>
        <taxon>Spermatophyta</taxon>
        <taxon>Magnoliopsida</taxon>
        <taxon>eudicotyledons</taxon>
        <taxon>Gunneridae</taxon>
        <taxon>Pentapetalae</taxon>
        <taxon>asterids</taxon>
        <taxon>lamiids</taxon>
        <taxon>Solanales</taxon>
        <taxon>Solanaceae</taxon>
        <taxon>Solanoideae</taxon>
        <taxon>Solaneae</taxon>
        <taxon>Solanum</taxon>
        <taxon>Solanum subgen. Lycopersicon</taxon>
    </lineage>
</organism>
<dbReference type="Gramene" id="Solyc00g126440.2.1">
    <property type="protein sequence ID" value="Solyc00g126440.2.1"/>
    <property type="gene ID" value="Solyc00g126440.2"/>
</dbReference>
<proteinExistence type="predicted"/>
<reference evidence="2" key="2">
    <citation type="submission" date="2019-04" db="UniProtKB">
        <authorList>
            <consortium name="EnsemblPlants"/>
        </authorList>
    </citation>
    <scope>IDENTIFICATION</scope>
    <source>
        <strain evidence="2">cv. Heinz 1706</strain>
    </source>
</reference>
<feature type="region of interest" description="Disordered" evidence="1">
    <location>
        <begin position="1"/>
        <end position="22"/>
    </location>
</feature>
<accession>A0A494G9Y5</accession>
<dbReference type="InParanoid" id="A0A494G9Y5"/>
<evidence type="ECO:0000256" key="1">
    <source>
        <dbReference type="SAM" id="MobiDB-lite"/>
    </source>
</evidence>
<protein>
    <submittedName>
        <fullName evidence="2">Uncharacterized protein</fullName>
    </submittedName>
</protein>
<evidence type="ECO:0000313" key="2">
    <source>
        <dbReference type="EnsemblPlants" id="Solyc00g126440.2.1"/>
    </source>
</evidence>
<dbReference type="PaxDb" id="4081-Solyc00g126440.1.1"/>
<sequence length="194" mass="20451">MSPIAAISTSSSTKAPSSGTAACSRRDRLQQLLRLCQRTGGLWGRAEEEVLTALPDCGPSDAALPSGRVDRPVVIEAVDPRRIGQQRFTLAVRIAPRVVQDIRLCSPVAGIPVVDTRGPQLAIDQGKAARVIDVIARGLLQHGVKVGTGVGAGSEVRAADRGAVDRIMDAHVLPDRVQDAVFSIVERQAGPGDR</sequence>
<dbReference type="EnsemblPlants" id="Solyc00g126440.2.1">
    <property type="protein sequence ID" value="Solyc00g126440.2.1"/>
    <property type="gene ID" value="Solyc00g126440.2"/>
</dbReference>
<dbReference type="Proteomes" id="UP000004994">
    <property type="component" value="Unassembled WGS sequence"/>
</dbReference>
<reference evidence="2" key="1">
    <citation type="journal article" date="2012" name="Nature">
        <title>The tomato genome sequence provides insights into fleshy fruit evolution.</title>
        <authorList>
            <consortium name="Tomato Genome Consortium"/>
        </authorList>
    </citation>
    <scope>NUCLEOTIDE SEQUENCE [LARGE SCALE GENOMIC DNA]</scope>
    <source>
        <strain evidence="2">cv. Heinz 1706</strain>
    </source>
</reference>
<dbReference type="AlphaFoldDB" id="A0A494G9Y5"/>